<dbReference type="EMBL" id="CP012160">
    <property type="protein sequence ID" value="AKS45078.1"/>
    <property type="molecule type" value="Genomic_DNA"/>
</dbReference>
<dbReference type="Gene3D" id="3.40.50.150">
    <property type="entry name" value="Vaccinia Virus protein VP39"/>
    <property type="match status" value="1"/>
</dbReference>
<dbReference type="PANTHER" id="PTHR34203">
    <property type="entry name" value="METHYLTRANSFERASE, FKBM FAMILY PROTEIN"/>
    <property type="match status" value="1"/>
</dbReference>
<dbReference type="InterPro" id="IPR052514">
    <property type="entry name" value="SAM-dependent_MTase"/>
</dbReference>
<dbReference type="InterPro" id="IPR006342">
    <property type="entry name" value="FkbM_mtfrase"/>
</dbReference>
<accession>A0A0K0Y2B6</accession>
<dbReference type="STRING" id="1458307.OSB_05150"/>
<dbReference type="NCBIfam" id="TIGR01444">
    <property type="entry name" value="fkbM_fam"/>
    <property type="match status" value="1"/>
</dbReference>
<dbReference type="SUPFAM" id="SSF53335">
    <property type="entry name" value="S-adenosyl-L-methionine-dependent methyltransferases"/>
    <property type="match status" value="1"/>
</dbReference>
<dbReference type="Pfam" id="PF05050">
    <property type="entry name" value="Methyltransf_21"/>
    <property type="match status" value="1"/>
</dbReference>
<protein>
    <recommendedName>
        <fullName evidence="1">Methyltransferase FkbM domain-containing protein</fullName>
    </recommendedName>
</protein>
<dbReference type="PANTHER" id="PTHR34203:SF15">
    <property type="entry name" value="SLL1173 PROTEIN"/>
    <property type="match status" value="1"/>
</dbReference>
<gene>
    <name evidence="2" type="ORF">OSB_05150</name>
</gene>
<evidence type="ECO:0000313" key="3">
    <source>
        <dbReference type="Proteomes" id="UP000067444"/>
    </source>
</evidence>
<dbReference type="Proteomes" id="UP000067444">
    <property type="component" value="Chromosome"/>
</dbReference>
<sequence>MSALLAENMYGKYSVPENLEHRPAVRLVTAGKVYEPKTISFMAKNAGDGDVIHAGTFFGDFLPGVSAGLASGRKVWAFEPNPNSFQNAAETCKLNKLENVEIQNHALSSRTGSILFRTHDENGNPMGGHSHFVDEMSEGVQEVSSIRLDDAVPFDRKVSVLQLDVEGHERDALMGARGIIDKWKPILILEDFERPRWIRRQFGHHGYRLVGRLHANRVFATSDIKLH</sequence>
<keyword evidence="3" id="KW-1185">Reference proteome</keyword>
<name>A0A0K0Y2B6_9RHOB</name>
<dbReference type="InterPro" id="IPR029063">
    <property type="entry name" value="SAM-dependent_MTases_sf"/>
</dbReference>
<evidence type="ECO:0000259" key="1">
    <source>
        <dbReference type="Pfam" id="PF05050"/>
    </source>
</evidence>
<dbReference type="KEGG" id="otm:OSB_05150"/>
<dbReference type="RefSeq" id="WP_049833502.1">
    <property type="nucleotide sequence ID" value="NZ_CP012160.1"/>
</dbReference>
<dbReference type="AlphaFoldDB" id="A0A0K0Y2B6"/>
<evidence type="ECO:0000313" key="2">
    <source>
        <dbReference type="EMBL" id="AKS45078.1"/>
    </source>
</evidence>
<proteinExistence type="predicted"/>
<reference evidence="2 3" key="1">
    <citation type="journal article" date="2015" name="Genome Announc.">
        <title>Closed Genome Sequence of Octadecabacter temperatus SB1, the First Mesophilic Species of the Genus Octadecabacter.</title>
        <authorList>
            <person name="Voget S."/>
            <person name="Billerbeck S."/>
            <person name="Simon M."/>
            <person name="Daniel R."/>
        </authorList>
    </citation>
    <scope>NUCLEOTIDE SEQUENCE [LARGE SCALE GENOMIC DNA]</scope>
    <source>
        <strain evidence="2 3">SB1</strain>
    </source>
</reference>
<dbReference type="OrthoDB" id="9812600at2"/>
<feature type="domain" description="Methyltransferase FkbM" evidence="1">
    <location>
        <begin position="67"/>
        <end position="205"/>
    </location>
</feature>
<organism evidence="2 3">
    <name type="scientific">Octadecabacter temperatus</name>
    <dbReference type="NCBI Taxonomy" id="1458307"/>
    <lineage>
        <taxon>Bacteria</taxon>
        <taxon>Pseudomonadati</taxon>
        <taxon>Pseudomonadota</taxon>
        <taxon>Alphaproteobacteria</taxon>
        <taxon>Rhodobacterales</taxon>
        <taxon>Roseobacteraceae</taxon>
        <taxon>Octadecabacter</taxon>
    </lineage>
</organism>
<dbReference type="PATRIC" id="fig|1458307.3.peg.517"/>